<dbReference type="PANTHER" id="PTHR22748:SF4">
    <property type="entry name" value="DNA-(APURINIC OR APYRIMIDINIC SITE) ENDONUCLEASE 2"/>
    <property type="match status" value="1"/>
</dbReference>
<dbReference type="InterPro" id="IPR020848">
    <property type="entry name" value="AP_endonuclease_F1_CS"/>
</dbReference>
<evidence type="ECO:0000256" key="13">
    <source>
        <dbReference type="PROSITE-ProRule" id="PRU01343"/>
    </source>
</evidence>
<keyword evidence="11" id="KW-0464">Manganese</keyword>
<dbReference type="GO" id="GO:0008270">
    <property type="term" value="F:zinc ion binding"/>
    <property type="evidence" value="ECO:0007669"/>
    <property type="project" value="UniProtKB-KW"/>
</dbReference>
<feature type="binding site" evidence="11">
    <location>
        <position position="351"/>
    </location>
    <ligand>
        <name>Mg(2+)</name>
        <dbReference type="ChEBI" id="CHEBI:18420"/>
        <label>1</label>
    </ligand>
</feature>
<comment type="caution">
    <text evidence="16">The sequence shown here is derived from an EMBL/GenBank/DDBJ whole genome shotgun (WGS) entry which is preliminary data.</text>
</comment>
<dbReference type="InterPro" id="IPR005135">
    <property type="entry name" value="Endo/exonuclease/phosphatase"/>
</dbReference>
<comment type="similarity">
    <text evidence="2">Belongs to the DNA repair enzymes AP/ExoA family.</text>
</comment>
<dbReference type="Pfam" id="PF06839">
    <property type="entry name" value="Zn_ribbon_GRF"/>
    <property type="match status" value="1"/>
</dbReference>
<feature type="site" description="Important for catalytic activity" evidence="12">
    <location>
        <position position="324"/>
    </location>
</feature>
<dbReference type="PANTHER" id="PTHR22748">
    <property type="entry name" value="AP ENDONUCLEASE"/>
    <property type="match status" value="1"/>
</dbReference>
<dbReference type="PROSITE" id="PS00728">
    <property type="entry name" value="AP_NUCLEASE_F1_3"/>
    <property type="match status" value="1"/>
</dbReference>
<dbReference type="PROSITE" id="PS51435">
    <property type="entry name" value="AP_NUCLEASE_F1_4"/>
    <property type="match status" value="1"/>
</dbReference>
<evidence type="ECO:0000256" key="8">
    <source>
        <dbReference type="ARBA" id="ARBA00022842"/>
    </source>
</evidence>
<proteinExistence type="inferred from homology"/>
<evidence type="ECO:0000256" key="2">
    <source>
        <dbReference type="ARBA" id="ARBA00007092"/>
    </source>
</evidence>
<dbReference type="SUPFAM" id="SSF56219">
    <property type="entry name" value="DNase I-like"/>
    <property type="match status" value="1"/>
</dbReference>
<keyword evidence="4 11" id="KW-0479">Metal-binding</keyword>
<evidence type="ECO:0000256" key="10">
    <source>
        <dbReference type="PIRSR" id="PIRSR604808-1"/>
    </source>
</evidence>
<evidence type="ECO:0000313" key="16">
    <source>
        <dbReference type="EMBL" id="OBA24538.1"/>
    </source>
</evidence>
<dbReference type="PROSITE" id="PS00726">
    <property type="entry name" value="AP_NUCLEASE_F1_1"/>
    <property type="match status" value="1"/>
</dbReference>
<gene>
    <name evidence="16" type="ORF">METBIDRAFT_77315</name>
</gene>
<keyword evidence="7" id="KW-0862">Zinc</keyword>
<feature type="active site" description="Proton donor/acceptor" evidence="10">
    <location>
        <position position="216"/>
    </location>
</feature>
<dbReference type="InterPro" id="IPR004808">
    <property type="entry name" value="AP_endonuc_1"/>
</dbReference>
<dbReference type="OrthoDB" id="391817at2759"/>
<dbReference type="GeneID" id="30031652"/>
<evidence type="ECO:0000256" key="6">
    <source>
        <dbReference type="ARBA" id="ARBA00022801"/>
    </source>
</evidence>
<feature type="binding site" evidence="11">
    <location>
        <position position="13"/>
    </location>
    <ligand>
        <name>Mg(2+)</name>
        <dbReference type="ChEBI" id="CHEBI:18420"/>
        <label>1</label>
    </ligand>
</feature>
<evidence type="ECO:0000313" key="17">
    <source>
        <dbReference type="Proteomes" id="UP000092555"/>
    </source>
</evidence>
<evidence type="ECO:0000256" key="9">
    <source>
        <dbReference type="ARBA" id="ARBA00023242"/>
    </source>
</evidence>
<sequence>MDLHAQIRYFSFNVNGAKTLFNYHPWNQLQGNFNAFLRAVDADIISLQELKIQLDTVTQFGLNKDYRSFILIPKFKKGYSGVGLYVRLPQQDESPQVQQALTVVGAEEGITGRLKDKIEGVPYMNLPKEQSIGGYLLAEDIAQLELTEQDMLNLDSEGRCVIAELANNTIVVSLYCPANSMGTPEGQSFRLNFLEVMFRRCANLEALGKKVVVMGDINVSPDLIDSAETINELIKKKAVVNNLIEGGSEFEMVNREACLSFHSSTLHRSLLHKYIFPSLEGAPNCKTQFLFDTTRVVKKRELALYTVWNTMTNSRQSNFGSRIDLILISSEEDLRQIKRAELLSFLHGSDHCPILTDLCVAHQELHPIKRVNNLSFEAKKFYNLVRHRDISTLFSTAAIKRSSDSKFLDTSDTSEAEIMNKSEFQTHAKKKKPPASKKLYSGRKAATSNMSQQPIQNFFFQVRPDNLRHAPQDPGPQETKPLEIKKSEAVDVISQFANLVYDNPPLCHHNEKCILKTSKTQFSRGKKFWCCARASKGSIELGDHRCNFFEWTKKPTDSLN</sequence>
<evidence type="ECO:0000256" key="14">
    <source>
        <dbReference type="SAM" id="MobiDB-lite"/>
    </source>
</evidence>
<dbReference type="InterPro" id="IPR036691">
    <property type="entry name" value="Endo/exonu/phosph_ase_sf"/>
</dbReference>
<protein>
    <recommendedName>
        <fullName evidence="3">DNA-(apurinic or apyrimidinic site) endonuclease 2</fullName>
    </recommendedName>
</protein>
<feature type="binding site" evidence="11">
    <location>
        <position position="218"/>
    </location>
    <ligand>
        <name>Mg(2+)</name>
        <dbReference type="ChEBI" id="CHEBI:18420"/>
        <label>1</label>
    </ligand>
</feature>
<dbReference type="GO" id="GO:0003906">
    <property type="term" value="F:DNA-(apurinic or apyrimidinic site) endonuclease activity"/>
    <property type="evidence" value="ECO:0007669"/>
    <property type="project" value="EnsemblFungi"/>
</dbReference>
<dbReference type="GO" id="GO:0008081">
    <property type="term" value="F:phosphoric diester hydrolase activity"/>
    <property type="evidence" value="ECO:0007669"/>
    <property type="project" value="EnsemblFungi"/>
</dbReference>
<dbReference type="RefSeq" id="XP_018715019.1">
    <property type="nucleotide sequence ID" value="XM_018858676.1"/>
</dbReference>
<keyword evidence="6" id="KW-0378">Hydrolase</keyword>
<dbReference type="EMBL" id="LXTC01000001">
    <property type="protein sequence ID" value="OBA24538.1"/>
    <property type="molecule type" value="Genomic_DNA"/>
</dbReference>
<organism evidence="16 17">
    <name type="scientific">Metschnikowia bicuspidata var. bicuspidata NRRL YB-4993</name>
    <dbReference type="NCBI Taxonomy" id="869754"/>
    <lineage>
        <taxon>Eukaryota</taxon>
        <taxon>Fungi</taxon>
        <taxon>Dikarya</taxon>
        <taxon>Ascomycota</taxon>
        <taxon>Saccharomycotina</taxon>
        <taxon>Pichiomycetes</taxon>
        <taxon>Metschnikowiaceae</taxon>
        <taxon>Metschnikowia</taxon>
    </lineage>
</organism>
<accession>A0A1A0HL49</accession>
<dbReference type="GO" id="GO:0006284">
    <property type="term" value="P:base-excision repair"/>
    <property type="evidence" value="ECO:0007669"/>
    <property type="project" value="EnsemblFungi"/>
</dbReference>
<feature type="active site" description="Proton acceptor" evidence="10">
    <location>
        <position position="351"/>
    </location>
</feature>
<evidence type="ECO:0000256" key="4">
    <source>
        <dbReference type="ARBA" id="ARBA00022723"/>
    </source>
</evidence>
<dbReference type="STRING" id="869754.A0A1A0HL49"/>
<dbReference type="GO" id="GO:0008311">
    <property type="term" value="F:double-stranded DNA 3'-5' DNA exonuclease activity"/>
    <property type="evidence" value="ECO:0007669"/>
    <property type="project" value="EnsemblFungi"/>
</dbReference>
<comment type="cofactor">
    <cofactor evidence="1">
        <name>Mn(2+)</name>
        <dbReference type="ChEBI" id="CHEBI:29035"/>
    </cofactor>
</comment>
<evidence type="ECO:0000256" key="3">
    <source>
        <dbReference type="ARBA" id="ARBA00013541"/>
    </source>
</evidence>
<feature type="binding site" evidence="11">
    <location>
        <position position="350"/>
    </location>
    <ligand>
        <name>Mg(2+)</name>
        <dbReference type="ChEBI" id="CHEBI:18420"/>
        <label>1</label>
    </ligand>
</feature>
<dbReference type="GO" id="GO:0005634">
    <property type="term" value="C:nucleus"/>
    <property type="evidence" value="ECO:0007669"/>
    <property type="project" value="TreeGrafter"/>
</dbReference>
<evidence type="ECO:0000256" key="5">
    <source>
        <dbReference type="ARBA" id="ARBA00022771"/>
    </source>
</evidence>
<comment type="cofactor">
    <cofactor evidence="11">
        <name>Mg(2+)</name>
        <dbReference type="ChEBI" id="CHEBI:18420"/>
    </cofactor>
    <cofactor evidence="11">
        <name>Mn(2+)</name>
        <dbReference type="ChEBI" id="CHEBI:29035"/>
    </cofactor>
    <text evidence="11">Probably binds two magnesium or manganese ions per subunit.</text>
</comment>
<feature type="region of interest" description="Disordered" evidence="14">
    <location>
        <begin position="419"/>
        <end position="449"/>
    </location>
</feature>
<keyword evidence="9" id="KW-0539">Nucleus</keyword>
<dbReference type="InterPro" id="IPR010666">
    <property type="entry name" value="Znf_GRF"/>
</dbReference>
<feature type="site" description="Interaction with DNA substrate" evidence="12">
    <location>
        <position position="351"/>
    </location>
</feature>
<dbReference type="Gene3D" id="3.60.10.10">
    <property type="entry name" value="Endonuclease/exonuclease/phosphatase"/>
    <property type="match status" value="1"/>
</dbReference>
<reference evidence="16 17" key="1">
    <citation type="submission" date="2016-05" db="EMBL/GenBank/DDBJ databases">
        <title>Comparative genomics of biotechnologically important yeasts.</title>
        <authorList>
            <consortium name="DOE Joint Genome Institute"/>
            <person name="Riley R."/>
            <person name="Haridas S."/>
            <person name="Wolfe K.H."/>
            <person name="Lopes M.R."/>
            <person name="Hittinger C.T."/>
            <person name="Goker M."/>
            <person name="Salamov A."/>
            <person name="Wisecaver J."/>
            <person name="Long T.M."/>
            <person name="Aerts A.L."/>
            <person name="Barry K."/>
            <person name="Choi C."/>
            <person name="Clum A."/>
            <person name="Coughlan A.Y."/>
            <person name="Deshpande S."/>
            <person name="Douglass A.P."/>
            <person name="Hanson S.J."/>
            <person name="Klenk H.-P."/>
            <person name="LaButti K."/>
            <person name="Lapidus A."/>
            <person name="Lindquist E."/>
            <person name="Lipzen A."/>
            <person name="Meier-kolthoff J.P."/>
            <person name="Ohm R.A."/>
            <person name="Otillar R.P."/>
            <person name="Pangilinan J."/>
            <person name="Peng Y."/>
            <person name="Rokas A."/>
            <person name="Rosa C.A."/>
            <person name="Scheuner C."/>
            <person name="Sibirny A.A."/>
            <person name="Slot J.C."/>
            <person name="Stielow J.B."/>
            <person name="Sun H."/>
            <person name="Kurtzman C.P."/>
            <person name="Blackwell M."/>
            <person name="Grigoriev I.V."/>
            <person name="Jeffries T.W."/>
        </authorList>
    </citation>
    <scope>NUCLEOTIDE SEQUENCE [LARGE SCALE GENOMIC DNA]</scope>
    <source>
        <strain evidence="16 17">NRRL YB-4993</strain>
    </source>
</reference>
<dbReference type="GO" id="GO:0003677">
    <property type="term" value="F:DNA binding"/>
    <property type="evidence" value="ECO:0007669"/>
    <property type="project" value="InterPro"/>
</dbReference>
<feature type="binding site" evidence="11">
    <location>
        <position position="49"/>
    </location>
    <ligand>
        <name>Mg(2+)</name>
        <dbReference type="ChEBI" id="CHEBI:18420"/>
        <label>1</label>
    </ligand>
</feature>
<feature type="active site" evidence="10">
    <location>
        <position position="175"/>
    </location>
</feature>
<dbReference type="PROSITE" id="PS51999">
    <property type="entry name" value="ZF_GRF"/>
    <property type="match status" value="1"/>
</dbReference>
<evidence type="ECO:0000256" key="1">
    <source>
        <dbReference type="ARBA" id="ARBA00001936"/>
    </source>
</evidence>
<evidence type="ECO:0000259" key="15">
    <source>
        <dbReference type="PROSITE" id="PS51999"/>
    </source>
</evidence>
<dbReference type="Pfam" id="PF03372">
    <property type="entry name" value="Exo_endo_phos"/>
    <property type="match status" value="1"/>
</dbReference>
<keyword evidence="8 11" id="KW-0460">Magnesium</keyword>
<dbReference type="AlphaFoldDB" id="A0A1A0HL49"/>
<evidence type="ECO:0000256" key="11">
    <source>
        <dbReference type="PIRSR" id="PIRSR604808-2"/>
    </source>
</evidence>
<feature type="site" description="Transition state stabilizer" evidence="12">
    <location>
        <position position="218"/>
    </location>
</feature>
<feature type="domain" description="GRF-type" evidence="15">
    <location>
        <begin position="507"/>
        <end position="555"/>
    </location>
</feature>
<keyword evidence="5 13" id="KW-0863">Zinc-finger</keyword>
<feature type="binding site" evidence="11">
    <location>
        <position position="216"/>
    </location>
    <ligand>
        <name>Mg(2+)</name>
        <dbReference type="ChEBI" id="CHEBI:18420"/>
        <label>1</label>
    </ligand>
</feature>
<name>A0A1A0HL49_9ASCO</name>
<keyword evidence="17" id="KW-1185">Reference proteome</keyword>
<evidence type="ECO:0000256" key="12">
    <source>
        <dbReference type="PIRSR" id="PIRSR604808-3"/>
    </source>
</evidence>
<dbReference type="InterPro" id="IPR020847">
    <property type="entry name" value="AP_endonuclease_F1_BS"/>
</dbReference>
<dbReference type="Proteomes" id="UP000092555">
    <property type="component" value="Unassembled WGS sequence"/>
</dbReference>
<evidence type="ECO:0000256" key="7">
    <source>
        <dbReference type="ARBA" id="ARBA00022833"/>
    </source>
</evidence>